<keyword evidence="2" id="KW-0813">Transport</keyword>
<feature type="region of interest" description="Disordered" evidence="8">
    <location>
        <begin position="439"/>
        <end position="503"/>
    </location>
</feature>
<evidence type="ECO:0000256" key="5">
    <source>
        <dbReference type="ARBA" id="ARBA00023121"/>
    </source>
</evidence>
<keyword evidence="6" id="KW-0040">ANK repeat</keyword>
<reference evidence="11" key="1">
    <citation type="journal article" date="2014" name="Proc. Natl. Acad. Sci. U.S.A.">
        <title>Extensive sampling of basidiomycete genomes demonstrates inadequacy of the white-rot/brown-rot paradigm for wood decay fungi.</title>
        <authorList>
            <person name="Riley R."/>
            <person name="Salamov A.A."/>
            <person name="Brown D.W."/>
            <person name="Nagy L.G."/>
            <person name="Floudas D."/>
            <person name="Held B.W."/>
            <person name="Levasseur A."/>
            <person name="Lombard V."/>
            <person name="Morin E."/>
            <person name="Otillar R."/>
            <person name="Lindquist E.A."/>
            <person name="Sun H."/>
            <person name="LaButti K.M."/>
            <person name="Schmutz J."/>
            <person name="Jabbour D."/>
            <person name="Luo H."/>
            <person name="Baker S.E."/>
            <person name="Pisabarro A.G."/>
            <person name="Walton J.D."/>
            <person name="Blanchette R.A."/>
            <person name="Henrissat B."/>
            <person name="Martin F."/>
            <person name="Cullen D."/>
            <person name="Hibbett D.S."/>
            <person name="Grigoriev I.V."/>
        </authorList>
    </citation>
    <scope>NUCLEOTIDE SEQUENCE [LARGE SCALE GENOMIC DNA]</scope>
    <source>
        <strain evidence="11">CBS 339.88</strain>
    </source>
</reference>
<dbReference type="InterPro" id="IPR011993">
    <property type="entry name" value="PH-like_dom_sf"/>
</dbReference>
<dbReference type="GO" id="GO:0032934">
    <property type="term" value="F:sterol binding"/>
    <property type="evidence" value="ECO:0007669"/>
    <property type="project" value="TreeGrafter"/>
</dbReference>
<feature type="region of interest" description="Disordered" evidence="8">
    <location>
        <begin position="334"/>
        <end position="412"/>
    </location>
</feature>
<dbReference type="InterPro" id="IPR018494">
    <property type="entry name" value="Oxysterol-bd_CS"/>
</dbReference>
<feature type="region of interest" description="Disordered" evidence="8">
    <location>
        <begin position="1362"/>
        <end position="1386"/>
    </location>
</feature>
<dbReference type="Pfam" id="PF01237">
    <property type="entry name" value="Oxysterol_BP"/>
    <property type="match status" value="1"/>
</dbReference>
<dbReference type="GO" id="GO:0005886">
    <property type="term" value="C:plasma membrane"/>
    <property type="evidence" value="ECO:0007669"/>
    <property type="project" value="TreeGrafter"/>
</dbReference>
<dbReference type="GO" id="GO:0006869">
    <property type="term" value="P:lipid transport"/>
    <property type="evidence" value="ECO:0007669"/>
    <property type="project" value="UniProtKB-KW"/>
</dbReference>
<evidence type="ECO:0000256" key="2">
    <source>
        <dbReference type="ARBA" id="ARBA00022448"/>
    </source>
</evidence>
<evidence type="ECO:0000256" key="1">
    <source>
        <dbReference type="ARBA" id="ARBA00008842"/>
    </source>
</evidence>
<feature type="region of interest" description="Disordered" evidence="8">
    <location>
        <begin position="603"/>
        <end position="657"/>
    </location>
</feature>
<evidence type="ECO:0000313" key="10">
    <source>
        <dbReference type="EMBL" id="KDR73204.1"/>
    </source>
</evidence>
<feature type="compositionally biased region" description="Low complexity" evidence="8">
    <location>
        <begin position="612"/>
        <end position="622"/>
    </location>
</feature>
<dbReference type="InterPro" id="IPR002110">
    <property type="entry name" value="Ankyrin_rpt"/>
</dbReference>
<keyword evidence="5" id="KW-0446">Lipid-binding</keyword>
<accession>A0A067SZT5</accession>
<feature type="region of interest" description="Disordered" evidence="8">
    <location>
        <begin position="173"/>
        <end position="192"/>
    </location>
</feature>
<dbReference type="FunFam" id="2.40.160.120:FF:000017">
    <property type="entry name" value="Oxysterol-binding protein homolog C2F12.05c"/>
    <property type="match status" value="1"/>
</dbReference>
<dbReference type="PROSITE" id="PS50297">
    <property type="entry name" value="ANK_REP_REGION"/>
    <property type="match status" value="2"/>
</dbReference>
<dbReference type="OrthoDB" id="1854502at2759"/>
<feature type="compositionally biased region" description="Basic and acidic residues" evidence="8">
    <location>
        <begin position="837"/>
        <end position="851"/>
    </location>
</feature>
<dbReference type="PROSITE" id="PS50003">
    <property type="entry name" value="PH_DOMAIN"/>
    <property type="match status" value="1"/>
</dbReference>
<protein>
    <recommendedName>
        <fullName evidence="9">PH domain-containing protein</fullName>
    </recommendedName>
</protein>
<dbReference type="Pfam" id="PF00169">
    <property type="entry name" value="PH"/>
    <property type="match status" value="1"/>
</dbReference>
<dbReference type="GO" id="GO:0006887">
    <property type="term" value="P:exocytosis"/>
    <property type="evidence" value="ECO:0007669"/>
    <property type="project" value="TreeGrafter"/>
</dbReference>
<feature type="compositionally biased region" description="Low complexity" evidence="8">
    <location>
        <begin position="918"/>
        <end position="930"/>
    </location>
</feature>
<evidence type="ECO:0000313" key="11">
    <source>
        <dbReference type="Proteomes" id="UP000027222"/>
    </source>
</evidence>
<gene>
    <name evidence="10" type="ORF">GALMADRAFT_158331</name>
</gene>
<feature type="repeat" description="ANK" evidence="6">
    <location>
        <begin position="100"/>
        <end position="122"/>
    </location>
</feature>
<feature type="compositionally biased region" description="Basic residues" evidence="8">
    <location>
        <begin position="387"/>
        <end position="396"/>
    </location>
</feature>
<dbReference type="Gene3D" id="2.40.160.120">
    <property type="match status" value="1"/>
</dbReference>
<organism evidence="10 11">
    <name type="scientific">Galerina marginata (strain CBS 339.88)</name>
    <dbReference type="NCBI Taxonomy" id="685588"/>
    <lineage>
        <taxon>Eukaryota</taxon>
        <taxon>Fungi</taxon>
        <taxon>Dikarya</taxon>
        <taxon>Basidiomycota</taxon>
        <taxon>Agaricomycotina</taxon>
        <taxon>Agaricomycetes</taxon>
        <taxon>Agaricomycetidae</taxon>
        <taxon>Agaricales</taxon>
        <taxon>Agaricineae</taxon>
        <taxon>Strophariaceae</taxon>
        <taxon>Galerina</taxon>
    </lineage>
</organism>
<feature type="compositionally biased region" description="Basic and acidic residues" evidence="8">
    <location>
        <begin position="340"/>
        <end position="350"/>
    </location>
</feature>
<feature type="compositionally biased region" description="Low complexity" evidence="8">
    <location>
        <begin position="938"/>
        <end position="950"/>
    </location>
</feature>
<keyword evidence="11" id="KW-1185">Reference proteome</keyword>
<feature type="region of interest" description="Disordered" evidence="8">
    <location>
        <begin position="532"/>
        <end position="587"/>
    </location>
</feature>
<dbReference type="EMBL" id="KL142386">
    <property type="protein sequence ID" value="KDR73204.1"/>
    <property type="molecule type" value="Genomic_DNA"/>
</dbReference>
<dbReference type="SMART" id="SM00248">
    <property type="entry name" value="ANK"/>
    <property type="match status" value="3"/>
</dbReference>
<feature type="region of interest" description="Disordered" evidence="8">
    <location>
        <begin position="708"/>
        <end position="740"/>
    </location>
</feature>
<feature type="compositionally biased region" description="Gly residues" evidence="8">
    <location>
        <begin position="475"/>
        <end position="489"/>
    </location>
</feature>
<dbReference type="InterPro" id="IPR036770">
    <property type="entry name" value="Ankyrin_rpt-contain_sf"/>
</dbReference>
<feature type="compositionally biased region" description="Acidic residues" evidence="8">
    <location>
        <begin position="623"/>
        <end position="645"/>
    </location>
</feature>
<feature type="compositionally biased region" description="Acidic residues" evidence="8">
    <location>
        <begin position="994"/>
        <end position="1005"/>
    </location>
</feature>
<dbReference type="SMART" id="SM00233">
    <property type="entry name" value="PH"/>
    <property type="match status" value="1"/>
</dbReference>
<sequence>MAEARSSADALPNLEPLYQVKLLSALRNGDPAVIHPFLAEISKDKRSSVDGLADGGDRGGGIDTGAAALHLAVRCASAQTVALLLSHRAISPNGIHPPGSGTTPLHLAASLGRLDVVNLLLEQDDIDDSLRDAQGKTCRDVARGKEIVRAIDDSRSFLNASYRSLLHAYVSSSSSSSSSSSQPQSNPPPALLHLLESPRATHVDLSYLDLDSGSSLLHEAARRKDLRLIELAVRAGADVFVRNRRGKMAYEGAGKDDRVRVFLRQLANQDKTLLPNPAPLTEPPVLKGYLNKYTNVAKGYNTRWFVLRNGVLSYYRHQDDETIASRGSISMKNAVLHTPAPEKERTRFEVHSVPSRGPASSSFSGSISASVSGSSTPYPPSPSLQHSHSHSYHRHVNSAQGGSGQGSGQGTTQKWYMKANHPVEAHRWAEAIGRSIEWYQRGPGSSGWGSMTDRERDRDRESGREESDASSLSTGGAGGGGRLGVGRSGSGTRRRRSAESDVSVGAVAMAGSLSGSGSIGGSGASVGAGAGAGKGAGAGGGGGSTFKAKAKSKTHSLSSHMWKKSLSREHKDKDKSGEKDGDTGSLSSSYAYLGLDTSMSGGSLGGGGAGGTWASSPISGGPPEDESFGGDEDGDEEEEEEEDSSSNDSRRGKHGGAVPYEDEYELQGNAVAAQLELTVQLLAGLGLEGAGASRAQGGVGSRVASASATTASLASTSTSSSSGSGRAAPSTQPSPSQTPLALSLTQTQTLLHTYLSMSSTRSLYFTRQLKKERKRQRVWEESLGVLVREGEVLERELVERGRRGGRRVSRLFYPGAGQGGERQIGGQIGGQGQAGEKGGEERRRPEGLGFVDEGREQQLGVGMPYPQFIVPSVEVSPPTPGVSGGFVGGGGSMPLQMQMPTPRGTGTVPPMPVPVPVPASVSSPVPVRETTATEKARTTTPTGPTGTIKKPPAPLPPSRSGTADTLVGSGSGSGSGVRAKQPLALASSQRYNDEYVDSDEEGDEEDEFFDAIESGNLPGLVVHEGLTSPVALDVVAGVGVGEKGDDDEMESPGGLAGLTRRALMGPLSPLTTPGGKVKASPTPYEGYASLRKRLTLSADQRPSTSLWSVLKHSIGKDLTKISFPVFFNEPTSMLQRMAEDMEFAECLDVAAHERDPLRRIAFVAAFAMSNYSSTIGRIAKPFNPMLSETFEYVRIDRQYRYVSEQVSHHPPISACWAESPAWHYYGEVDAQNKFMGKSFEIRPTGVAHVDLLLPEEMAPTYPRAQGEGAKGKVVEHYSWKKVTTNVSGFILGSPTIDHYGDMVITNHRTGDQCILTFKPRGWRGKDAYEISGQVIEAASDGEVAYDIAGRWNSQLVAKKAGSGSTTTSQQLNPDITVSSPSSPSSTPEYILLWRNSDKPAGSPFNLTPFAITLNDCPSDTLRPLLCPTDCRLRPDQRAFELGKYELANDLKTAQEEKQRGVRKAREEARAREHRPRWFRAETDGDTGERVWTPLRAGEGDGDGVGGGVEYWVERERVWREGGGVGWTDVDEIFVDEPEVVKQLMGR</sequence>
<evidence type="ECO:0000256" key="8">
    <source>
        <dbReference type="SAM" id="MobiDB-lite"/>
    </source>
</evidence>
<dbReference type="SUPFAM" id="SSF50729">
    <property type="entry name" value="PH domain-like"/>
    <property type="match status" value="1"/>
</dbReference>
<dbReference type="GO" id="GO:0030011">
    <property type="term" value="P:maintenance of cell polarity"/>
    <property type="evidence" value="ECO:0007669"/>
    <property type="project" value="TreeGrafter"/>
</dbReference>
<evidence type="ECO:0000256" key="4">
    <source>
        <dbReference type="ARBA" id="ARBA00023055"/>
    </source>
</evidence>
<dbReference type="PRINTS" id="PR01415">
    <property type="entry name" value="ANKYRIN"/>
</dbReference>
<feature type="repeat" description="ANK" evidence="6">
    <location>
        <begin position="212"/>
        <end position="244"/>
    </location>
</feature>
<feature type="region of interest" description="Disordered" evidence="8">
    <location>
        <begin position="813"/>
        <end position="851"/>
    </location>
</feature>
<feature type="compositionally biased region" description="Low complexity" evidence="8">
    <location>
        <begin position="352"/>
        <end position="376"/>
    </location>
</feature>
<feature type="compositionally biased region" description="Gly residues" evidence="8">
    <location>
        <begin position="816"/>
        <end position="836"/>
    </location>
</feature>
<dbReference type="InterPro" id="IPR000648">
    <property type="entry name" value="Oxysterol-bd"/>
</dbReference>
<dbReference type="HOGENOM" id="CLU_001040_1_0_1"/>
<dbReference type="PANTHER" id="PTHR10972">
    <property type="entry name" value="OXYSTEROL-BINDING PROTEIN-RELATED"/>
    <property type="match status" value="1"/>
</dbReference>
<feature type="compositionally biased region" description="Gly residues" evidence="8">
    <location>
        <begin position="532"/>
        <end position="544"/>
    </location>
</feature>
<dbReference type="STRING" id="685588.A0A067SZT5"/>
<keyword evidence="4" id="KW-0445">Lipid transport</keyword>
<dbReference type="GO" id="GO:0006897">
    <property type="term" value="P:endocytosis"/>
    <property type="evidence" value="ECO:0007669"/>
    <property type="project" value="TreeGrafter"/>
</dbReference>
<name>A0A067SZT5_GALM3</name>
<dbReference type="GO" id="GO:0005635">
    <property type="term" value="C:nuclear envelope"/>
    <property type="evidence" value="ECO:0007669"/>
    <property type="project" value="TreeGrafter"/>
</dbReference>
<feature type="compositionally biased region" description="Polar residues" evidence="8">
    <location>
        <begin position="1362"/>
        <end position="1377"/>
    </location>
</feature>
<proteinExistence type="inferred from homology"/>
<dbReference type="GO" id="GO:0005829">
    <property type="term" value="C:cytosol"/>
    <property type="evidence" value="ECO:0007669"/>
    <property type="project" value="TreeGrafter"/>
</dbReference>
<evidence type="ECO:0000256" key="3">
    <source>
        <dbReference type="ARBA" id="ARBA00022553"/>
    </source>
</evidence>
<dbReference type="GO" id="GO:0034727">
    <property type="term" value="P:piecemeal microautophagy of the nucleus"/>
    <property type="evidence" value="ECO:0007669"/>
    <property type="project" value="TreeGrafter"/>
</dbReference>
<dbReference type="SUPFAM" id="SSF144000">
    <property type="entry name" value="Oxysterol-binding protein-like"/>
    <property type="match status" value="1"/>
</dbReference>
<dbReference type="PROSITE" id="PS01013">
    <property type="entry name" value="OSBP"/>
    <property type="match status" value="1"/>
</dbReference>
<comment type="similarity">
    <text evidence="1 7">Belongs to the OSBP family.</text>
</comment>
<feature type="compositionally biased region" description="Basic and acidic residues" evidence="8">
    <location>
        <begin position="452"/>
        <end position="467"/>
    </location>
</feature>
<feature type="domain" description="PH" evidence="9">
    <location>
        <begin position="283"/>
        <end position="437"/>
    </location>
</feature>
<feature type="compositionally biased region" description="Basic and acidic residues" evidence="8">
    <location>
        <begin position="566"/>
        <end position="582"/>
    </location>
</feature>
<evidence type="ECO:0000259" key="9">
    <source>
        <dbReference type="PROSITE" id="PS50003"/>
    </source>
</evidence>
<feature type="region of interest" description="Disordered" evidence="8">
    <location>
        <begin position="917"/>
        <end position="1005"/>
    </location>
</feature>
<evidence type="ECO:0000256" key="6">
    <source>
        <dbReference type="PROSITE-ProRule" id="PRU00023"/>
    </source>
</evidence>
<dbReference type="InterPro" id="IPR001849">
    <property type="entry name" value="PH_domain"/>
</dbReference>
<evidence type="ECO:0000256" key="7">
    <source>
        <dbReference type="RuleBase" id="RU003844"/>
    </source>
</evidence>
<dbReference type="Gene3D" id="1.25.40.20">
    <property type="entry name" value="Ankyrin repeat-containing domain"/>
    <property type="match status" value="2"/>
</dbReference>
<dbReference type="SUPFAM" id="SSF48403">
    <property type="entry name" value="Ankyrin repeat"/>
    <property type="match status" value="1"/>
</dbReference>
<dbReference type="Pfam" id="PF12796">
    <property type="entry name" value="Ank_2"/>
    <property type="match status" value="1"/>
</dbReference>
<dbReference type="Gene3D" id="2.30.29.30">
    <property type="entry name" value="Pleckstrin-homology domain (PH domain)/Phosphotyrosine-binding domain (PTB)"/>
    <property type="match status" value="1"/>
</dbReference>
<dbReference type="Proteomes" id="UP000027222">
    <property type="component" value="Unassembled WGS sequence"/>
</dbReference>
<dbReference type="InterPro" id="IPR037239">
    <property type="entry name" value="OSBP_sf"/>
</dbReference>
<dbReference type="PANTHER" id="PTHR10972:SF205">
    <property type="entry name" value="OXYSTEROL-BINDING PROTEIN 1"/>
    <property type="match status" value="1"/>
</dbReference>
<keyword evidence="3" id="KW-0597">Phosphoprotein</keyword>
<dbReference type="PROSITE" id="PS50088">
    <property type="entry name" value="ANK_REPEAT"/>
    <property type="match status" value="2"/>
</dbReference>
<dbReference type="GO" id="GO:0097038">
    <property type="term" value="C:perinuclear endoplasmic reticulum"/>
    <property type="evidence" value="ECO:0007669"/>
    <property type="project" value="TreeGrafter"/>
</dbReference>